<evidence type="ECO:0000256" key="1">
    <source>
        <dbReference type="SAM" id="Phobius"/>
    </source>
</evidence>
<feature type="transmembrane region" description="Helical" evidence="1">
    <location>
        <begin position="161"/>
        <end position="180"/>
    </location>
</feature>
<organism evidence="2 3">
    <name type="scientific">Salix brachista</name>
    <dbReference type="NCBI Taxonomy" id="2182728"/>
    <lineage>
        <taxon>Eukaryota</taxon>
        <taxon>Viridiplantae</taxon>
        <taxon>Streptophyta</taxon>
        <taxon>Embryophyta</taxon>
        <taxon>Tracheophyta</taxon>
        <taxon>Spermatophyta</taxon>
        <taxon>Magnoliopsida</taxon>
        <taxon>eudicotyledons</taxon>
        <taxon>Gunneridae</taxon>
        <taxon>Pentapetalae</taxon>
        <taxon>rosids</taxon>
        <taxon>fabids</taxon>
        <taxon>Malpighiales</taxon>
        <taxon>Salicaceae</taxon>
        <taxon>Saliceae</taxon>
        <taxon>Salix</taxon>
    </lineage>
</organism>
<dbReference type="PANTHER" id="PTHR33659">
    <property type="entry name" value="PROTEIN, PUTATIVE-RELATED-RELATED"/>
    <property type="match status" value="1"/>
</dbReference>
<sequence>MVSSVSDNSGNDRGWLNPCNRKSWRESSIREQIMKSQLIAYLSNIEWVEPLSLPELSLTVRNRLLTGFVHGKANQNPSLNISLCDWRATHHSDCHCAFLLDIDLALDFYCSLTNPQNLATLFDSEMAIFFAVAMYIATVTAQDSEMAPAPAMDRGAACSDLGMSGAVFCSSLLLSLLALLKN</sequence>
<reference evidence="3" key="1">
    <citation type="journal article" date="2019" name="Gigascience">
        <title>De novo genome assembly of the endangered Acer yangbiense, a plant species with extremely small populations endemic to Yunnan Province, China.</title>
        <authorList>
            <person name="Yang J."/>
            <person name="Wariss H.M."/>
            <person name="Tao L."/>
            <person name="Zhang R."/>
            <person name="Yun Q."/>
            <person name="Hollingsworth P."/>
            <person name="Dao Z."/>
            <person name="Luo G."/>
            <person name="Guo H."/>
            <person name="Ma Y."/>
            <person name="Sun W."/>
        </authorList>
    </citation>
    <scope>NUCLEOTIDE SEQUENCE [LARGE SCALE GENOMIC DNA]</scope>
    <source>
        <strain evidence="3">cv. br00</strain>
    </source>
</reference>
<gene>
    <name evidence="2" type="ORF">DKX38_008883</name>
</gene>
<dbReference type="EMBL" id="VDCV01000006">
    <property type="protein sequence ID" value="KAB5551572.1"/>
    <property type="molecule type" value="Genomic_DNA"/>
</dbReference>
<proteinExistence type="predicted"/>
<dbReference type="AlphaFoldDB" id="A0A5N5M9N6"/>
<feature type="transmembrane region" description="Helical" evidence="1">
    <location>
        <begin position="121"/>
        <end position="141"/>
    </location>
</feature>
<accession>A0A5N5M9N6</accession>
<keyword evidence="1" id="KW-0472">Membrane</keyword>
<keyword evidence="1" id="KW-1133">Transmembrane helix</keyword>
<evidence type="ECO:0000313" key="2">
    <source>
        <dbReference type="EMBL" id="KAB5551572.1"/>
    </source>
</evidence>
<keyword evidence="1" id="KW-0812">Transmembrane</keyword>
<evidence type="ECO:0000313" key="3">
    <source>
        <dbReference type="Proteomes" id="UP000326939"/>
    </source>
</evidence>
<dbReference type="PANTHER" id="PTHR33659:SF6">
    <property type="entry name" value="ARABINOGALACTAN PEPTIDE"/>
    <property type="match status" value="1"/>
</dbReference>
<protein>
    <submittedName>
        <fullName evidence="2">Uncharacterized protein</fullName>
    </submittedName>
</protein>
<keyword evidence="3" id="KW-1185">Reference proteome</keyword>
<comment type="caution">
    <text evidence="2">The sequence shown here is derived from an EMBL/GenBank/DDBJ whole genome shotgun (WGS) entry which is preliminary data.</text>
</comment>
<dbReference type="Proteomes" id="UP000326939">
    <property type="component" value="Chromosome 6"/>
</dbReference>
<name>A0A5N5M9N6_9ROSI</name>